<evidence type="ECO:0000313" key="2">
    <source>
        <dbReference type="Proteomes" id="UP000789396"/>
    </source>
</evidence>
<reference evidence="1" key="1">
    <citation type="submission" date="2021-06" db="EMBL/GenBank/DDBJ databases">
        <authorList>
            <person name="Kallberg Y."/>
            <person name="Tangrot J."/>
            <person name="Rosling A."/>
        </authorList>
    </citation>
    <scope>NUCLEOTIDE SEQUENCE</scope>
    <source>
        <strain evidence="1">IN212</strain>
    </source>
</reference>
<name>A0A9N9CRI9_9GLOM</name>
<dbReference type="EMBL" id="CAJVPZ010009462">
    <property type="protein sequence ID" value="CAG8609467.1"/>
    <property type="molecule type" value="Genomic_DNA"/>
</dbReference>
<evidence type="ECO:0000313" key="1">
    <source>
        <dbReference type="EMBL" id="CAG8609467.1"/>
    </source>
</evidence>
<sequence length="232" mass="26478">GDRPDHREARKWKNEYKSVEGVGRSSVHFHDLKIIDSSVVGVGLNNATFDMSEKLKKRKQEDQEENTRKNIKIDDLSMSYEKLIKEINTARENEKACLTVYVLTRLLAFLNPSLNIITVLYSPLCWGIVDLRAKNISPCPNHPRAGEFLSNAEVQKLQQMCTEIINKESQLNPSALTLLEVLQSKTFSLKKFSREKRARGIKGICSLLHIKIDIVDIYDKDTQYIGECLDAL</sequence>
<organism evidence="1 2">
    <name type="scientific">Racocetra fulgida</name>
    <dbReference type="NCBI Taxonomy" id="60492"/>
    <lineage>
        <taxon>Eukaryota</taxon>
        <taxon>Fungi</taxon>
        <taxon>Fungi incertae sedis</taxon>
        <taxon>Mucoromycota</taxon>
        <taxon>Glomeromycotina</taxon>
        <taxon>Glomeromycetes</taxon>
        <taxon>Diversisporales</taxon>
        <taxon>Gigasporaceae</taxon>
        <taxon>Racocetra</taxon>
    </lineage>
</organism>
<dbReference type="OrthoDB" id="2379882at2759"/>
<gene>
    <name evidence="1" type="ORF">RFULGI_LOCUS6920</name>
</gene>
<comment type="caution">
    <text evidence="1">The sequence shown here is derived from an EMBL/GenBank/DDBJ whole genome shotgun (WGS) entry which is preliminary data.</text>
</comment>
<keyword evidence="2" id="KW-1185">Reference proteome</keyword>
<accession>A0A9N9CRI9</accession>
<protein>
    <submittedName>
        <fullName evidence="1">17997_t:CDS:1</fullName>
    </submittedName>
</protein>
<proteinExistence type="predicted"/>
<dbReference type="Proteomes" id="UP000789396">
    <property type="component" value="Unassembled WGS sequence"/>
</dbReference>
<feature type="non-terminal residue" evidence="1">
    <location>
        <position position="232"/>
    </location>
</feature>
<dbReference type="AlphaFoldDB" id="A0A9N9CRI9"/>